<keyword evidence="3" id="KW-1185">Reference proteome</keyword>
<dbReference type="SUPFAM" id="SSF49344">
    <property type="entry name" value="CBD9-like"/>
    <property type="match status" value="1"/>
</dbReference>
<dbReference type="CDD" id="cd09620">
    <property type="entry name" value="CBM9_like_3"/>
    <property type="match status" value="1"/>
</dbReference>
<reference evidence="2" key="1">
    <citation type="submission" date="2023-11" db="EMBL/GenBank/DDBJ databases">
        <authorList>
            <person name="Alioto T."/>
            <person name="Alioto T."/>
            <person name="Gomez Garrido J."/>
        </authorList>
    </citation>
    <scope>NUCLEOTIDE SEQUENCE</scope>
</reference>
<feature type="signal peptide" evidence="1">
    <location>
        <begin position="1"/>
        <end position="22"/>
    </location>
</feature>
<name>A0AAI9EAE0_9PEZI</name>
<feature type="chain" id="PRO_5042516600" evidence="1">
    <location>
        <begin position="23"/>
        <end position="230"/>
    </location>
</feature>
<evidence type="ECO:0000313" key="2">
    <source>
        <dbReference type="EMBL" id="CAK4006893.1"/>
    </source>
</evidence>
<evidence type="ECO:0000313" key="3">
    <source>
        <dbReference type="Proteomes" id="UP001296104"/>
    </source>
</evidence>
<keyword evidence="1" id="KW-0732">Signal</keyword>
<sequence>MATSRRLAAVCALISCATFALADVPSIRVPACPSVETIHYNHYVPYTLGDGFPSTQVALCYDDTSIHLKFTAHNETNYFYNKSAVTNDPIYKWEVMEAFIYRGENDPKTYMEFEIAPNNVTFNAFIYNPSKVRASGAPFDTFYIQTPVEDGLTARTTLDKEARTWVSAVKVPLGFFNVDDGRGKGTKWRMNFFRTVVAPSQFPNQTLGAWSPTDEANFHMTPFFGRVAFV</sequence>
<accession>A0AAI9EAE0</accession>
<evidence type="ECO:0000256" key="1">
    <source>
        <dbReference type="SAM" id="SignalP"/>
    </source>
</evidence>
<organism evidence="2 3">
    <name type="scientific">Lecanosticta acicola</name>
    <dbReference type="NCBI Taxonomy" id="111012"/>
    <lineage>
        <taxon>Eukaryota</taxon>
        <taxon>Fungi</taxon>
        <taxon>Dikarya</taxon>
        <taxon>Ascomycota</taxon>
        <taxon>Pezizomycotina</taxon>
        <taxon>Dothideomycetes</taxon>
        <taxon>Dothideomycetidae</taxon>
        <taxon>Mycosphaerellales</taxon>
        <taxon>Mycosphaerellaceae</taxon>
        <taxon>Lecanosticta</taxon>
    </lineage>
</organism>
<dbReference type="AlphaFoldDB" id="A0AAI9EAE0"/>
<gene>
    <name evidence="2" type="ORF">LECACI_7A004325</name>
</gene>
<dbReference type="Gene3D" id="2.60.40.1190">
    <property type="match status" value="1"/>
</dbReference>
<dbReference type="EMBL" id="CAVMBE010000023">
    <property type="protein sequence ID" value="CAK4006893.1"/>
    <property type="molecule type" value="Genomic_DNA"/>
</dbReference>
<protein>
    <submittedName>
        <fullName evidence="2">Domon-like type 9 carbohydrate-binding module domain</fullName>
    </submittedName>
</protein>
<dbReference type="Proteomes" id="UP001296104">
    <property type="component" value="Unassembled WGS sequence"/>
</dbReference>
<proteinExistence type="predicted"/>
<comment type="caution">
    <text evidence="2">The sequence shown here is derived from an EMBL/GenBank/DDBJ whole genome shotgun (WGS) entry which is preliminary data.</text>
</comment>